<feature type="transmembrane region" description="Helical" evidence="14">
    <location>
        <begin position="1000"/>
        <end position="1022"/>
    </location>
</feature>
<evidence type="ECO:0000256" key="5">
    <source>
        <dbReference type="ARBA" id="ARBA00022737"/>
    </source>
</evidence>
<proteinExistence type="predicted"/>
<keyword evidence="17" id="KW-1185">Reference proteome</keyword>
<dbReference type="GO" id="GO:1902495">
    <property type="term" value="C:transmembrane transporter complex"/>
    <property type="evidence" value="ECO:0007669"/>
    <property type="project" value="TreeGrafter"/>
</dbReference>
<feature type="repeat" description="ANK" evidence="12">
    <location>
        <begin position="317"/>
        <end position="349"/>
    </location>
</feature>
<dbReference type="PROSITE" id="PS50088">
    <property type="entry name" value="ANK_REPEAT"/>
    <property type="match status" value="8"/>
</dbReference>
<feature type="repeat" description="ANK" evidence="12">
    <location>
        <begin position="111"/>
        <end position="143"/>
    </location>
</feature>
<keyword evidence="5" id="KW-0677">Repeat</keyword>
<feature type="repeat" description="ANK" evidence="12">
    <location>
        <begin position="559"/>
        <end position="591"/>
    </location>
</feature>
<keyword evidence="9 14" id="KW-0472">Membrane</keyword>
<keyword evidence="16" id="KW-0675">Receptor</keyword>
<protein>
    <submittedName>
        <fullName evidence="16">Transient receptor potential cation channel</fullName>
    </submittedName>
</protein>
<keyword evidence="10" id="KW-0325">Glycoprotein</keyword>
<evidence type="ECO:0000256" key="14">
    <source>
        <dbReference type="SAM" id="Phobius"/>
    </source>
</evidence>
<keyword evidence="4 14" id="KW-0812">Transmembrane</keyword>
<feature type="transmembrane region" description="Helical" evidence="14">
    <location>
        <begin position="889"/>
        <end position="909"/>
    </location>
</feature>
<dbReference type="PROSITE" id="PS50297">
    <property type="entry name" value="ANK_REP_REGION"/>
    <property type="match status" value="7"/>
</dbReference>
<keyword evidence="6 14" id="KW-1133">Transmembrane helix</keyword>
<keyword evidence="3" id="KW-0716">Sensory transduction</keyword>
<evidence type="ECO:0000256" key="9">
    <source>
        <dbReference type="ARBA" id="ARBA00023136"/>
    </source>
</evidence>
<evidence type="ECO:0000256" key="4">
    <source>
        <dbReference type="ARBA" id="ARBA00022692"/>
    </source>
</evidence>
<dbReference type="InterPro" id="IPR036770">
    <property type="entry name" value="Ankyrin_rpt-contain_sf"/>
</dbReference>
<feature type="repeat" description="ANK" evidence="12">
    <location>
        <begin position="592"/>
        <end position="624"/>
    </location>
</feature>
<dbReference type="InterPro" id="IPR052076">
    <property type="entry name" value="TRP_cation_channel"/>
</dbReference>
<reference evidence="16 17" key="1">
    <citation type="journal article" date="2023" name="BMC Biol.">
        <title>The compact genome of the sponge Oopsacas minuta (Hexactinellida) is lacking key metazoan core genes.</title>
        <authorList>
            <person name="Santini S."/>
            <person name="Schenkelaars Q."/>
            <person name="Jourda C."/>
            <person name="Duchesne M."/>
            <person name="Belahbib H."/>
            <person name="Rocher C."/>
            <person name="Selva M."/>
            <person name="Riesgo A."/>
            <person name="Vervoort M."/>
            <person name="Leys S.P."/>
            <person name="Kodjabachian L."/>
            <person name="Le Bivic A."/>
            <person name="Borchiellini C."/>
            <person name="Claverie J.M."/>
            <person name="Renard E."/>
        </authorList>
    </citation>
    <scope>NUCLEOTIDE SEQUENCE [LARGE SCALE GENOMIC DNA]</scope>
    <source>
        <strain evidence="16">SPO-2</strain>
    </source>
</reference>
<dbReference type="SMART" id="SM00248">
    <property type="entry name" value="ANK"/>
    <property type="match status" value="16"/>
</dbReference>
<dbReference type="AlphaFoldDB" id="A0AAV7JPP7"/>
<evidence type="ECO:0000313" key="17">
    <source>
        <dbReference type="Proteomes" id="UP001165289"/>
    </source>
</evidence>
<feature type="domain" description="Ion transport" evidence="15">
    <location>
        <begin position="893"/>
        <end position="1101"/>
    </location>
</feature>
<evidence type="ECO:0000256" key="13">
    <source>
        <dbReference type="SAM" id="Coils"/>
    </source>
</evidence>
<feature type="repeat" description="ANK" evidence="12">
    <location>
        <begin position="624"/>
        <end position="656"/>
    </location>
</feature>
<evidence type="ECO:0000313" key="16">
    <source>
        <dbReference type="EMBL" id="KAI6650880.1"/>
    </source>
</evidence>
<feature type="transmembrane region" description="Helical" evidence="14">
    <location>
        <begin position="929"/>
        <end position="948"/>
    </location>
</feature>
<name>A0AAV7JPP7_9METZ</name>
<dbReference type="GO" id="GO:0005216">
    <property type="term" value="F:monoatomic ion channel activity"/>
    <property type="evidence" value="ECO:0007669"/>
    <property type="project" value="InterPro"/>
</dbReference>
<keyword evidence="11" id="KW-0407">Ion channel</keyword>
<dbReference type="Pfam" id="PF00023">
    <property type="entry name" value="Ank"/>
    <property type="match status" value="1"/>
</dbReference>
<evidence type="ECO:0000256" key="12">
    <source>
        <dbReference type="PROSITE-ProRule" id="PRU00023"/>
    </source>
</evidence>
<evidence type="ECO:0000256" key="1">
    <source>
        <dbReference type="ARBA" id="ARBA00004141"/>
    </source>
</evidence>
<comment type="caution">
    <text evidence="16">The sequence shown here is derived from an EMBL/GenBank/DDBJ whole genome shotgun (WGS) entry which is preliminary data.</text>
</comment>
<keyword evidence="2" id="KW-0813">Transport</keyword>
<evidence type="ECO:0000256" key="2">
    <source>
        <dbReference type="ARBA" id="ARBA00022448"/>
    </source>
</evidence>
<comment type="subcellular location">
    <subcellularLocation>
        <location evidence="1">Membrane</location>
        <topology evidence="1">Multi-pass membrane protein</topology>
    </subcellularLocation>
</comment>
<feature type="repeat" description="ANK" evidence="12">
    <location>
        <begin position="487"/>
        <end position="509"/>
    </location>
</feature>
<feature type="repeat" description="ANK" evidence="12">
    <location>
        <begin position="384"/>
        <end position="416"/>
    </location>
</feature>
<feature type="repeat" description="ANK" evidence="12">
    <location>
        <begin position="350"/>
        <end position="372"/>
    </location>
</feature>
<evidence type="ECO:0000256" key="11">
    <source>
        <dbReference type="ARBA" id="ARBA00023303"/>
    </source>
</evidence>
<dbReference type="SUPFAM" id="SSF48403">
    <property type="entry name" value="Ankyrin repeat"/>
    <property type="match status" value="3"/>
</dbReference>
<dbReference type="Gene3D" id="1.10.287.70">
    <property type="match status" value="1"/>
</dbReference>
<dbReference type="PANTHER" id="PTHR47143">
    <property type="entry name" value="TRANSIENT RECEPTOR POTENTIAL CATION CHANNEL PROTEIN PAINLESS"/>
    <property type="match status" value="1"/>
</dbReference>
<dbReference type="InterPro" id="IPR005821">
    <property type="entry name" value="Ion_trans_dom"/>
</dbReference>
<feature type="transmembrane region" description="Helical" evidence="14">
    <location>
        <begin position="818"/>
        <end position="841"/>
    </location>
</feature>
<dbReference type="Gene3D" id="1.25.40.20">
    <property type="entry name" value="Ankyrin repeat-containing domain"/>
    <property type="match status" value="4"/>
</dbReference>
<dbReference type="EMBL" id="JAKMXF010000309">
    <property type="protein sequence ID" value="KAI6650880.1"/>
    <property type="molecule type" value="Genomic_DNA"/>
</dbReference>
<dbReference type="Pfam" id="PF12796">
    <property type="entry name" value="Ank_2"/>
    <property type="match status" value="5"/>
</dbReference>
<dbReference type="PANTHER" id="PTHR47143:SF1">
    <property type="entry name" value="ION_TRANS DOMAIN-CONTAINING PROTEIN"/>
    <property type="match status" value="1"/>
</dbReference>
<evidence type="ECO:0000256" key="8">
    <source>
        <dbReference type="ARBA" id="ARBA00023065"/>
    </source>
</evidence>
<dbReference type="Proteomes" id="UP001165289">
    <property type="component" value="Unassembled WGS sequence"/>
</dbReference>
<feature type="coiled-coil region" evidence="13">
    <location>
        <begin position="1184"/>
        <end position="1232"/>
    </location>
</feature>
<accession>A0AAV7JPP7</accession>
<evidence type="ECO:0000256" key="7">
    <source>
        <dbReference type="ARBA" id="ARBA00023043"/>
    </source>
</evidence>
<evidence type="ECO:0000259" key="15">
    <source>
        <dbReference type="Pfam" id="PF00520"/>
    </source>
</evidence>
<keyword evidence="8" id="KW-0406">Ion transport</keyword>
<feature type="transmembrane region" description="Helical" evidence="14">
    <location>
        <begin position="960"/>
        <end position="980"/>
    </location>
</feature>
<evidence type="ECO:0000256" key="3">
    <source>
        <dbReference type="ARBA" id="ARBA00022606"/>
    </source>
</evidence>
<evidence type="ECO:0000256" key="10">
    <source>
        <dbReference type="ARBA" id="ARBA00023180"/>
    </source>
</evidence>
<feature type="transmembrane region" description="Helical" evidence="14">
    <location>
        <begin position="1069"/>
        <end position="1092"/>
    </location>
</feature>
<dbReference type="InterPro" id="IPR002110">
    <property type="entry name" value="Ankyrin_rpt"/>
</dbReference>
<dbReference type="PRINTS" id="PR01415">
    <property type="entry name" value="ANKYRIN"/>
</dbReference>
<sequence length="1244" mass="141606">MASIEDGIPVYSELDTTGSAEGLELFPLKGKQDSISEANRPITHGMRSSDHISLRNELLQAARDGMDEKFSELLEFICTSKQMKWTRSSISTVEKIGFYDIDHLLNSFDNKQHTILHYAARYNRFNILTALLKNGGKYNVDLNVETDIGYTPLHYAARYISVEQENLDIEKLSEEEIQSFSQDSNKCSVASLRFLIEFGGDKLLNKTDSFEQTALHHACVRGNYFGVIELLKQGISTNAIDCQWSTALYFACERRYSNIVSLLVEKCDIFSCNMHGLTPFHLAAFVGSEKIFSILYTKFISIDPNNLHLLTVCNDVKGNSILHSACLGGNEKCVTLCIEIGITLDSENTDGAKPIHLAAQQGKVSIAALLLETDPECISAIDRTQNTPLHYAARNCRYSMIEFLLNTGACINTKNLNSYSPLMLAVYYGSAMGVMEILKHTNCQVELRDRLGRNALSIAIEKNEKLVVTEILNHRRGRWLVNEKDDEDKTPLHVVAKHGYVEILDLLLDTKNCDVVALNSFKETPLHVAAFSGKATIVQRLLDYLEEVSIEMLGDEDMYGNTALHLACEQGQLEVVELLMKARANINAINFNNRSPLHLAAAAGHVQVAEYLIQEEAPIDSDVTASTPLLLACQAGHLLMVKLLLKHGADICKHEDRAEIGNNALDLAIDAGNEEVVEILIQHHDIRKALKNYTFIHGKVLTPLRKMIPKMPTQAYKVMSLYINCNFNQFDSPENPAVAVEFNFELLDDVEAFQTFYLHNEDKYKLKKPLASHLYDASRLKKKSHPFSFMVQHSRIDLLNHPLVLTMMRLKWSTRASYLYYGNLISYFTFVFLLTIFTYVVPSCDLRFDHELGFDNNRNSNYCGSDPGASNWYVDTYGCSSTRCNEGRVISSIVMAAFIIMFAFFRLLFESLQIFGDIKGYFLSIENYLEWFIYVGSIVYVSDVFKIRQEVGACGFENSLIWELGAFVVLLSWFNLVVFLGKLPHLGIYILMFLHVIETFFRVILLALAFLIGFSVSFYMVFRQQNFCSQYRNPFSTLLKTTVMLTGEFEYDNIFNDITRRLDHPISSYILFLVFIVFVSIILANLLVGLAVDDIKGVQESATLKRIVLKIDLLLFFEETFPFSIYSLRKRSALKTVKLYPNQKSIISRILITFGFKALIKMKDVLKALETKQTNVKINTPNWKQKLENDNLQIRRSLRRIEIREHRIEKREQELEIREQNIEKMLTQLTNKLIPAQAEDIQSD</sequence>
<keyword evidence="13" id="KW-0175">Coiled coil</keyword>
<organism evidence="16 17">
    <name type="scientific">Oopsacas minuta</name>
    <dbReference type="NCBI Taxonomy" id="111878"/>
    <lineage>
        <taxon>Eukaryota</taxon>
        <taxon>Metazoa</taxon>
        <taxon>Porifera</taxon>
        <taxon>Hexactinellida</taxon>
        <taxon>Hexasterophora</taxon>
        <taxon>Lyssacinosida</taxon>
        <taxon>Leucopsacidae</taxon>
        <taxon>Oopsacas</taxon>
    </lineage>
</organism>
<dbReference type="Pfam" id="PF00520">
    <property type="entry name" value="Ion_trans"/>
    <property type="match status" value="1"/>
</dbReference>
<keyword evidence="7 12" id="KW-0040">ANK repeat</keyword>
<gene>
    <name evidence="16" type="ORF">LOD99_5720</name>
</gene>
<evidence type="ECO:0000256" key="6">
    <source>
        <dbReference type="ARBA" id="ARBA00022989"/>
    </source>
</evidence>